<dbReference type="InterPro" id="IPR001005">
    <property type="entry name" value="SANT/Myb"/>
</dbReference>
<evidence type="ECO:0000259" key="8">
    <source>
        <dbReference type="PROSITE" id="PS51293"/>
    </source>
</evidence>
<dbReference type="InterPro" id="IPR009057">
    <property type="entry name" value="Homeodomain-like_sf"/>
</dbReference>
<evidence type="ECO:0000256" key="1">
    <source>
        <dbReference type="ARBA" id="ARBA00004123"/>
    </source>
</evidence>
<evidence type="ECO:0000256" key="6">
    <source>
        <dbReference type="SAM" id="MobiDB-lite"/>
    </source>
</evidence>
<feature type="compositionally biased region" description="Basic residues" evidence="6">
    <location>
        <begin position="229"/>
        <end position="238"/>
    </location>
</feature>
<keyword evidence="2" id="KW-0805">Transcription regulation</keyword>
<dbReference type="SMART" id="SM00717">
    <property type="entry name" value="SANT"/>
    <property type="match status" value="1"/>
</dbReference>
<dbReference type="GO" id="GO:0005634">
    <property type="term" value="C:nucleus"/>
    <property type="evidence" value="ECO:0007669"/>
    <property type="project" value="UniProtKB-SubCell"/>
</dbReference>
<accession>A0A0M0J3J3</accession>
<dbReference type="InterPro" id="IPR006447">
    <property type="entry name" value="Myb_dom_plants"/>
</dbReference>
<dbReference type="FunFam" id="1.10.10.60:FF:000009">
    <property type="entry name" value="transcription factor MYB1R1"/>
    <property type="match status" value="1"/>
</dbReference>
<feature type="region of interest" description="Disordered" evidence="6">
    <location>
        <begin position="101"/>
        <end position="150"/>
    </location>
</feature>
<sequence>MEDDPTLGFKPEEAAQFIEALDQLGADFDTDATSGAEDQQFVIEEDDWHWLTKQAELAHLGVLDASHLSAIVGGVNDEQIAACAEHIAACAELTQFAAQLDDHGGSSSGDSTGKDWGHRGADAADGADADAEGDGDGDGDGRKKKVRDRGVAWSEEEHKLFLQGLDKFGKGDWRSISRQCVLTRTPAQVASHAQKYFIRQEGGGKEKPGKRVSIHDISSLEQSMPDRNQRKRRKQDRE</sequence>
<dbReference type="GO" id="GO:0009739">
    <property type="term" value="P:response to gibberellin"/>
    <property type="evidence" value="ECO:0007669"/>
    <property type="project" value="TreeGrafter"/>
</dbReference>
<dbReference type="PROSITE" id="PS51293">
    <property type="entry name" value="SANT"/>
    <property type="match status" value="1"/>
</dbReference>
<dbReference type="PROSITE" id="PS50090">
    <property type="entry name" value="MYB_LIKE"/>
    <property type="match status" value="1"/>
</dbReference>
<evidence type="ECO:0000259" key="7">
    <source>
        <dbReference type="PROSITE" id="PS50090"/>
    </source>
</evidence>
<dbReference type="GO" id="GO:0009751">
    <property type="term" value="P:response to salicylic acid"/>
    <property type="evidence" value="ECO:0007669"/>
    <property type="project" value="TreeGrafter"/>
</dbReference>
<evidence type="ECO:0000256" key="4">
    <source>
        <dbReference type="ARBA" id="ARBA00023163"/>
    </source>
</evidence>
<dbReference type="Gene3D" id="1.10.10.60">
    <property type="entry name" value="Homeodomain-like"/>
    <property type="match status" value="1"/>
</dbReference>
<feature type="compositionally biased region" description="Basic and acidic residues" evidence="6">
    <location>
        <begin position="112"/>
        <end position="122"/>
    </location>
</feature>
<dbReference type="CDD" id="cd00167">
    <property type="entry name" value="SANT"/>
    <property type="match status" value="1"/>
</dbReference>
<evidence type="ECO:0000256" key="2">
    <source>
        <dbReference type="ARBA" id="ARBA00023015"/>
    </source>
</evidence>
<dbReference type="GO" id="GO:0003677">
    <property type="term" value="F:DNA binding"/>
    <property type="evidence" value="ECO:0007669"/>
    <property type="project" value="UniProtKB-KW"/>
</dbReference>
<evidence type="ECO:0000313" key="11">
    <source>
        <dbReference type="Proteomes" id="UP000037460"/>
    </source>
</evidence>
<feature type="region of interest" description="Disordered" evidence="6">
    <location>
        <begin position="199"/>
        <end position="238"/>
    </location>
</feature>
<comment type="subcellular location">
    <subcellularLocation>
        <location evidence="1">Nucleus</location>
    </subcellularLocation>
</comment>
<feature type="domain" description="Myb-like" evidence="7">
    <location>
        <begin position="153"/>
        <end position="197"/>
    </location>
</feature>
<feature type="compositionally biased region" description="Acidic residues" evidence="6">
    <location>
        <begin position="125"/>
        <end position="138"/>
    </location>
</feature>
<gene>
    <name evidence="10" type="ORF">Ctob_001829</name>
</gene>
<dbReference type="PANTHER" id="PTHR44191:SF2">
    <property type="entry name" value="TRANSCRIPTION FACTOR MYBS1"/>
    <property type="match status" value="1"/>
</dbReference>
<evidence type="ECO:0000256" key="5">
    <source>
        <dbReference type="ARBA" id="ARBA00023242"/>
    </source>
</evidence>
<keyword evidence="5" id="KW-0539">Nucleus</keyword>
<dbReference type="Pfam" id="PF00249">
    <property type="entry name" value="Myb_DNA-binding"/>
    <property type="match status" value="1"/>
</dbReference>
<keyword evidence="4" id="KW-0804">Transcription</keyword>
<dbReference type="EMBL" id="JWZX01003387">
    <property type="protein sequence ID" value="KOO21131.1"/>
    <property type="molecule type" value="Genomic_DNA"/>
</dbReference>
<dbReference type="InterPro" id="IPR017930">
    <property type="entry name" value="Myb_dom"/>
</dbReference>
<dbReference type="PROSITE" id="PS51294">
    <property type="entry name" value="HTH_MYB"/>
    <property type="match status" value="1"/>
</dbReference>
<keyword evidence="11" id="KW-1185">Reference proteome</keyword>
<keyword evidence="3" id="KW-0238">DNA-binding</keyword>
<dbReference type="SUPFAM" id="SSF46689">
    <property type="entry name" value="Homeodomain-like"/>
    <property type="match status" value="1"/>
</dbReference>
<protein>
    <submittedName>
        <fullName evidence="10">DNA binding</fullName>
    </submittedName>
</protein>
<dbReference type="AlphaFoldDB" id="A0A0M0J3J3"/>
<dbReference type="PANTHER" id="PTHR44191">
    <property type="entry name" value="TRANSCRIPTION FACTOR KUA1"/>
    <property type="match status" value="1"/>
</dbReference>
<comment type="caution">
    <text evidence="10">The sequence shown here is derived from an EMBL/GenBank/DDBJ whole genome shotgun (WGS) entry which is preliminary data.</text>
</comment>
<dbReference type="GO" id="GO:0006355">
    <property type="term" value="P:regulation of DNA-templated transcription"/>
    <property type="evidence" value="ECO:0007669"/>
    <property type="project" value="UniProtKB-ARBA"/>
</dbReference>
<feature type="domain" description="SANT" evidence="8">
    <location>
        <begin position="148"/>
        <end position="201"/>
    </location>
</feature>
<evidence type="ECO:0000256" key="3">
    <source>
        <dbReference type="ARBA" id="ARBA00023125"/>
    </source>
</evidence>
<dbReference type="NCBIfam" id="TIGR01557">
    <property type="entry name" value="myb_SHAQKYF"/>
    <property type="match status" value="1"/>
</dbReference>
<organism evidence="10 11">
    <name type="scientific">Chrysochromulina tobinii</name>
    <dbReference type="NCBI Taxonomy" id="1460289"/>
    <lineage>
        <taxon>Eukaryota</taxon>
        <taxon>Haptista</taxon>
        <taxon>Haptophyta</taxon>
        <taxon>Prymnesiophyceae</taxon>
        <taxon>Prymnesiales</taxon>
        <taxon>Chrysochromulinaceae</taxon>
        <taxon>Chrysochromulina</taxon>
    </lineage>
</organism>
<evidence type="ECO:0000313" key="10">
    <source>
        <dbReference type="EMBL" id="KOO21131.1"/>
    </source>
</evidence>
<proteinExistence type="predicted"/>
<reference evidence="11" key="1">
    <citation type="journal article" date="2015" name="PLoS Genet.">
        <title>Genome Sequence and Transcriptome Analyses of Chrysochromulina tobin: Metabolic Tools for Enhanced Algal Fitness in the Prominent Order Prymnesiales (Haptophyceae).</title>
        <authorList>
            <person name="Hovde B.T."/>
            <person name="Deodato C.R."/>
            <person name="Hunsperger H.M."/>
            <person name="Ryken S.A."/>
            <person name="Yost W."/>
            <person name="Jha R.K."/>
            <person name="Patterson J."/>
            <person name="Monnat R.J. Jr."/>
            <person name="Barlow S.B."/>
            <person name="Starkenburg S.R."/>
            <person name="Cattolico R.A."/>
        </authorList>
    </citation>
    <scope>NUCLEOTIDE SEQUENCE</scope>
    <source>
        <strain evidence="11">CCMP291</strain>
    </source>
</reference>
<feature type="non-terminal residue" evidence="10">
    <location>
        <position position="238"/>
    </location>
</feature>
<name>A0A0M0J3J3_9EUKA</name>
<evidence type="ECO:0000259" key="9">
    <source>
        <dbReference type="PROSITE" id="PS51294"/>
    </source>
</evidence>
<feature type="domain" description="HTH myb-type" evidence="9">
    <location>
        <begin position="149"/>
        <end position="201"/>
    </location>
</feature>
<dbReference type="InterPro" id="IPR017884">
    <property type="entry name" value="SANT_dom"/>
</dbReference>
<dbReference type="InterPro" id="IPR052245">
    <property type="entry name" value="Plant_Stress_Dev_TF"/>
</dbReference>
<dbReference type="Proteomes" id="UP000037460">
    <property type="component" value="Unassembled WGS sequence"/>
</dbReference>
<dbReference type="OrthoDB" id="118550at2759"/>